<dbReference type="SUPFAM" id="SSF51322">
    <property type="entry name" value="Cyanovirin-N"/>
    <property type="match status" value="1"/>
</dbReference>
<evidence type="ECO:0000259" key="2">
    <source>
        <dbReference type="Pfam" id="PF08881"/>
    </source>
</evidence>
<reference evidence="3" key="1">
    <citation type="submission" date="2018-03" db="EMBL/GenBank/DDBJ databases">
        <authorList>
            <person name="Guldener U."/>
        </authorList>
    </citation>
    <scope>NUCLEOTIDE SEQUENCE</scope>
</reference>
<evidence type="ECO:0000313" key="3">
    <source>
        <dbReference type="EMBL" id="SPO04375.1"/>
    </source>
</evidence>
<evidence type="ECO:0000256" key="1">
    <source>
        <dbReference type="SAM" id="SignalP"/>
    </source>
</evidence>
<dbReference type="Pfam" id="PF08881">
    <property type="entry name" value="CVNH"/>
    <property type="match status" value="1"/>
</dbReference>
<protein>
    <recommendedName>
        <fullName evidence="2">Cyanovirin-N domain-containing protein</fullName>
    </recommendedName>
</protein>
<feature type="signal peptide" evidence="1">
    <location>
        <begin position="1"/>
        <end position="20"/>
    </location>
</feature>
<comment type="caution">
    <text evidence="3">The sequence shown here is derived from an EMBL/GenBank/DDBJ whole genome shotgun (WGS) entry which is preliminary data.</text>
</comment>
<evidence type="ECO:0000313" key="4">
    <source>
        <dbReference type="Proteomes" id="UP001187682"/>
    </source>
</evidence>
<name>A0AAE8N3X5_9PEZI</name>
<dbReference type="InterPro" id="IPR036673">
    <property type="entry name" value="Cyanovirin-N_sf"/>
</dbReference>
<dbReference type="EMBL" id="ONZQ02000010">
    <property type="protein sequence ID" value="SPO04375.1"/>
    <property type="molecule type" value="Genomic_DNA"/>
</dbReference>
<accession>A0AAE8N3X5</accession>
<sequence length="164" mass="18391">MRIWSILTALPAMMVTQALATPVPNEGDVAAPEAGIQARDLPFDCDVNWVYPTSPHMFHSNCPAGIVDGHQTWKRSEVNLNMCLTNDKGKLKWHYWGEAFHTCHKCVLTNGYSTDPVISCFCDKPGDKPQWTSIHLREGLYNQGGILKYDVFPGSSNKPHHPDR</sequence>
<gene>
    <name evidence="3" type="ORF">DNG_07060</name>
</gene>
<feature type="chain" id="PRO_5042235389" description="Cyanovirin-N domain-containing protein" evidence="1">
    <location>
        <begin position="21"/>
        <end position="164"/>
    </location>
</feature>
<dbReference type="InterPro" id="IPR011058">
    <property type="entry name" value="Cyanovirin-N"/>
</dbReference>
<dbReference type="Proteomes" id="UP001187682">
    <property type="component" value="Unassembled WGS sequence"/>
</dbReference>
<proteinExistence type="predicted"/>
<keyword evidence="4" id="KW-1185">Reference proteome</keyword>
<dbReference type="Gene3D" id="2.30.60.10">
    <property type="entry name" value="Cyanovirin-N"/>
    <property type="match status" value="1"/>
</dbReference>
<feature type="domain" description="Cyanovirin-N" evidence="2">
    <location>
        <begin position="68"/>
        <end position="148"/>
    </location>
</feature>
<keyword evidence="1" id="KW-0732">Signal</keyword>
<dbReference type="AlphaFoldDB" id="A0AAE8N3X5"/>
<organism evidence="3 4">
    <name type="scientific">Cephalotrichum gorgonifer</name>
    <dbReference type="NCBI Taxonomy" id="2041049"/>
    <lineage>
        <taxon>Eukaryota</taxon>
        <taxon>Fungi</taxon>
        <taxon>Dikarya</taxon>
        <taxon>Ascomycota</taxon>
        <taxon>Pezizomycotina</taxon>
        <taxon>Sordariomycetes</taxon>
        <taxon>Hypocreomycetidae</taxon>
        <taxon>Microascales</taxon>
        <taxon>Microascaceae</taxon>
        <taxon>Cephalotrichum</taxon>
    </lineage>
</organism>